<reference evidence="1 2" key="1">
    <citation type="submission" date="2019-06" db="EMBL/GenBank/DDBJ databases">
        <title>Genomic Encyclopedia of Archaeal and Bacterial Type Strains, Phase II (KMG-II): from individual species to whole genera.</title>
        <authorList>
            <person name="Goeker M."/>
        </authorList>
    </citation>
    <scope>NUCLEOTIDE SEQUENCE [LARGE SCALE GENOMIC DNA]</scope>
    <source>
        <strain evidence="1 2">DSM 24789</strain>
    </source>
</reference>
<evidence type="ECO:0000313" key="2">
    <source>
        <dbReference type="Proteomes" id="UP000320773"/>
    </source>
</evidence>
<organism evidence="1 2">
    <name type="scientific">Flavobacterium branchiophilum</name>
    <dbReference type="NCBI Taxonomy" id="55197"/>
    <lineage>
        <taxon>Bacteria</taxon>
        <taxon>Pseudomonadati</taxon>
        <taxon>Bacteroidota</taxon>
        <taxon>Flavobacteriia</taxon>
        <taxon>Flavobacteriales</taxon>
        <taxon>Flavobacteriaceae</taxon>
        <taxon>Flavobacterium</taxon>
    </lineage>
</organism>
<accession>A0A543FZM2</accession>
<proteinExistence type="predicted"/>
<evidence type="ECO:0000313" key="1">
    <source>
        <dbReference type="EMBL" id="TQM39282.1"/>
    </source>
</evidence>
<dbReference type="Proteomes" id="UP000320773">
    <property type="component" value="Unassembled WGS sequence"/>
</dbReference>
<gene>
    <name evidence="1" type="ORF">BC670_0058</name>
</gene>
<sequence>MEKTTYNYLIFHIEKLINVKSIIEIRHIRVLRKSKVNKEISIFNLLFLSNDFVGFKKSGIRENTLNYFIIRTANEFYVCGLENIFEDNGLITEKVVKFQKVNKFTSAILSSKYDRIVYP</sequence>
<dbReference type="EMBL" id="VFPJ01000001">
    <property type="protein sequence ID" value="TQM39282.1"/>
    <property type="molecule type" value="Genomic_DNA"/>
</dbReference>
<protein>
    <submittedName>
        <fullName evidence="1">Uncharacterized protein</fullName>
    </submittedName>
</protein>
<name>A0A543FZM2_9FLAO</name>
<comment type="caution">
    <text evidence="1">The sequence shown here is derived from an EMBL/GenBank/DDBJ whole genome shotgun (WGS) entry which is preliminary data.</text>
</comment>
<dbReference type="AlphaFoldDB" id="A0A543FZM2"/>
<dbReference type="RefSeq" id="WP_089081292.1">
    <property type="nucleotide sequence ID" value="NZ_VFPJ01000001.1"/>
</dbReference>